<sequence>MVKYVWARSSELGYSWWPGKIFSAVDINDQVDQELIDKKLPNTSLVYLFGIHNFSWIKDNHIVEFSNKYIDQELPDSISPDYFNLALKEINLEIENQKSQVVSNSKKSNKNDIDNEDMISNNISNKNYNIVNSDDFYDDSGSDGYNSDGDPRKQQQQQLLQQQESQKQQQLNSEGDDESSHLLSNMKRLRDEDIHSKDNFDESDDDLNSEMVIDIEQSSSKPVPNINKLLNSNSNNNNKILEGEPSSKKNKISTSSNEFVENFDNENESPKQTQQHQSSSPSQSSITRVSLDNKQSNEVSPSLSSKRVLLIKPPRSPAINSSSNTTNINILNSPNRNKPVIISNSSGNSPSISCIPKPLNSPPSIRSVMPPSPMLTKLPTSPTMIPSKIPTSMMNTLQKKSQLPSPILTSSPSTIKSYQANNSNPNAIGPTPMSPASMGSTKIPITLSIPRFKKTSNSPSVSSSSPITQPPPISMSSPIPTQIPFQLPHHHQLRKNIFPPSPSLNNNFGRIGTHPNPALGRIPQSPIMTMPTMTPPMTGDSKLNLDEDAMMSIPPQFLPFFSIPPMSLANSPINFETVFTSPFSGKFSIKGTLDLGFQIECNIMGKIYQGYLSEPLNGVTSTSTAPQIPSSVPQSIPILPNGTQLNSSVKSPFLHPFRRNSLSATEGLNQQSVDYQNYLQFSTWFESFKQWQDLYLKSHSKQQQQQSNSSTPQNKQPSPQTLPTSVSSNSSTPMQTPKVNPTIIINNSNNKFENASQSSGGGSSISSVNNASGIDSHQVINISENQDFLQFKQNAFKKLEQYQKLQIVNLLQKQEETIQLLLETFEKDKEKAVSSQDQDTVSKLQIKLKDDQEKLQLSHKDQRSKLDQTHQQQASKFYRVVENQWILQQQKSHELKNSESQSPIGSPALAPFISPSPSPSPLLGSFNPMVGQSPSITPSLNTGNSSKLLNVYNTTSNNNNNNNNNNISNSNSNSSTTLSNKPSTSTSNSKDSNPPPLSLSSSSPPRSPNEILSDKDISNKDILTIKEEDEEMDTQQQKEKEKQKEKERECDEQQQQEEECLKDNKNLIRQNIPIVSVD</sequence>
<feature type="region of interest" description="Disordered" evidence="1">
    <location>
        <begin position="892"/>
        <end position="1078"/>
    </location>
</feature>
<evidence type="ECO:0000313" key="4">
    <source>
        <dbReference type="Proteomes" id="UP000076078"/>
    </source>
</evidence>
<evidence type="ECO:0000313" key="3">
    <source>
        <dbReference type="EMBL" id="KYQ90745.1"/>
    </source>
</evidence>
<feature type="compositionally biased region" description="Low complexity" evidence="1">
    <location>
        <begin position="270"/>
        <end position="285"/>
    </location>
</feature>
<evidence type="ECO:0000256" key="1">
    <source>
        <dbReference type="SAM" id="MobiDB-lite"/>
    </source>
</evidence>
<dbReference type="Proteomes" id="UP000076078">
    <property type="component" value="Unassembled WGS sequence"/>
</dbReference>
<dbReference type="Gene3D" id="2.30.30.140">
    <property type="match status" value="1"/>
</dbReference>
<feature type="compositionally biased region" description="Polar residues" evidence="1">
    <location>
        <begin position="286"/>
        <end position="305"/>
    </location>
</feature>
<evidence type="ECO:0000259" key="2">
    <source>
        <dbReference type="PROSITE" id="PS50812"/>
    </source>
</evidence>
<feature type="region of interest" description="Disordered" evidence="1">
    <location>
        <begin position="699"/>
        <end position="744"/>
    </location>
</feature>
<feature type="compositionally biased region" description="Basic and acidic residues" evidence="1">
    <location>
        <begin position="1012"/>
        <end position="1026"/>
    </location>
</feature>
<feature type="region of interest" description="Disordered" evidence="1">
    <location>
        <begin position="453"/>
        <end position="474"/>
    </location>
</feature>
<feature type="region of interest" description="Disordered" evidence="1">
    <location>
        <begin position="98"/>
        <end position="181"/>
    </location>
</feature>
<keyword evidence="4" id="KW-1185">Reference proteome</keyword>
<dbReference type="InterPro" id="IPR000313">
    <property type="entry name" value="PWWP_dom"/>
</dbReference>
<feature type="compositionally biased region" description="Polar residues" evidence="1">
    <location>
        <begin position="722"/>
        <end position="744"/>
    </location>
</feature>
<dbReference type="PROSITE" id="PS50812">
    <property type="entry name" value="PWWP"/>
    <property type="match status" value="1"/>
</dbReference>
<proteinExistence type="predicted"/>
<feature type="compositionally biased region" description="Low complexity" evidence="1">
    <location>
        <begin position="225"/>
        <end position="240"/>
    </location>
</feature>
<comment type="caution">
    <text evidence="3">The sequence shown here is derived from an EMBL/GenBank/DDBJ whole genome shotgun (WGS) entry which is preliminary data.</text>
</comment>
<feature type="compositionally biased region" description="Low complexity" evidence="1">
    <location>
        <begin position="455"/>
        <end position="467"/>
    </location>
</feature>
<dbReference type="STRING" id="361077.A0A151Z9X4"/>
<name>A0A151Z9X4_TIELA</name>
<organism evidence="3 4">
    <name type="scientific">Tieghemostelium lacteum</name>
    <name type="common">Slime mold</name>
    <name type="synonym">Dictyostelium lacteum</name>
    <dbReference type="NCBI Taxonomy" id="361077"/>
    <lineage>
        <taxon>Eukaryota</taxon>
        <taxon>Amoebozoa</taxon>
        <taxon>Evosea</taxon>
        <taxon>Eumycetozoa</taxon>
        <taxon>Dictyostelia</taxon>
        <taxon>Dictyosteliales</taxon>
        <taxon>Raperosteliaceae</taxon>
        <taxon>Tieghemostelium</taxon>
    </lineage>
</organism>
<feature type="compositionally biased region" description="Polar residues" evidence="1">
    <location>
        <begin position="930"/>
        <end position="952"/>
    </location>
</feature>
<feature type="compositionally biased region" description="Low complexity" evidence="1">
    <location>
        <begin position="142"/>
        <end position="171"/>
    </location>
</feature>
<dbReference type="CDD" id="cd05162">
    <property type="entry name" value="PWWP"/>
    <property type="match status" value="1"/>
</dbReference>
<dbReference type="SUPFAM" id="SSF63748">
    <property type="entry name" value="Tudor/PWWP/MBT"/>
    <property type="match status" value="1"/>
</dbReference>
<reference evidence="3 4" key="1">
    <citation type="submission" date="2015-12" db="EMBL/GenBank/DDBJ databases">
        <title>Dictyostelia acquired genes for synthesis and detection of signals that induce cell-type specialization by lateral gene transfer from prokaryotes.</title>
        <authorList>
            <person name="Gloeckner G."/>
            <person name="Schaap P."/>
        </authorList>
    </citation>
    <scope>NUCLEOTIDE SEQUENCE [LARGE SCALE GENOMIC DNA]</scope>
    <source>
        <strain evidence="3 4">TK</strain>
    </source>
</reference>
<dbReference type="AlphaFoldDB" id="A0A151Z9X4"/>
<feature type="compositionally biased region" description="Low complexity" evidence="1">
    <location>
        <begin position="119"/>
        <end position="134"/>
    </location>
</feature>
<dbReference type="InParanoid" id="A0A151Z9X4"/>
<feature type="compositionally biased region" description="Basic and acidic residues" evidence="1">
    <location>
        <begin position="1036"/>
        <end position="1051"/>
    </location>
</feature>
<dbReference type="EMBL" id="LODT01000037">
    <property type="protein sequence ID" value="KYQ90745.1"/>
    <property type="molecule type" value="Genomic_DNA"/>
</dbReference>
<dbReference type="Pfam" id="PF00855">
    <property type="entry name" value="PWWP"/>
    <property type="match status" value="1"/>
</dbReference>
<feature type="compositionally biased region" description="Low complexity" evidence="1">
    <location>
        <begin position="317"/>
        <end position="336"/>
    </location>
</feature>
<accession>A0A151Z9X4</accession>
<protein>
    <recommendedName>
        <fullName evidence="2">PWWP domain-containing protein</fullName>
    </recommendedName>
</protein>
<feature type="compositionally biased region" description="Low complexity" evidence="1">
    <location>
        <begin position="953"/>
        <end position="1004"/>
    </location>
</feature>
<dbReference type="FunCoup" id="A0A151Z9X4">
    <property type="interactions" value="480"/>
</dbReference>
<feature type="region of interest" description="Disordered" evidence="1">
    <location>
        <begin position="216"/>
        <end position="336"/>
    </location>
</feature>
<feature type="domain" description="PWWP" evidence="2">
    <location>
        <begin position="1"/>
        <end position="68"/>
    </location>
</feature>
<gene>
    <name evidence="3" type="ORF">DLAC_09382</name>
</gene>
<feature type="compositionally biased region" description="Low complexity" evidence="1">
    <location>
        <begin position="701"/>
        <end position="721"/>
    </location>
</feature>
<dbReference type="OrthoDB" id="21425at2759"/>
<dbReference type="OMA" id="QIECNIM"/>